<dbReference type="Proteomes" id="UP001497516">
    <property type="component" value="Chromosome 2"/>
</dbReference>
<dbReference type="EMBL" id="OZ034815">
    <property type="protein sequence ID" value="CAL1370894.1"/>
    <property type="molecule type" value="Genomic_DNA"/>
</dbReference>
<organism evidence="2 3">
    <name type="scientific">Linum trigynum</name>
    <dbReference type="NCBI Taxonomy" id="586398"/>
    <lineage>
        <taxon>Eukaryota</taxon>
        <taxon>Viridiplantae</taxon>
        <taxon>Streptophyta</taxon>
        <taxon>Embryophyta</taxon>
        <taxon>Tracheophyta</taxon>
        <taxon>Spermatophyta</taxon>
        <taxon>Magnoliopsida</taxon>
        <taxon>eudicotyledons</taxon>
        <taxon>Gunneridae</taxon>
        <taxon>Pentapetalae</taxon>
        <taxon>rosids</taxon>
        <taxon>fabids</taxon>
        <taxon>Malpighiales</taxon>
        <taxon>Linaceae</taxon>
        <taxon>Linum</taxon>
    </lineage>
</organism>
<gene>
    <name evidence="2" type="ORF">LTRI10_LOCUS12988</name>
</gene>
<evidence type="ECO:0000256" key="1">
    <source>
        <dbReference type="SAM" id="MobiDB-lite"/>
    </source>
</evidence>
<proteinExistence type="predicted"/>
<feature type="compositionally biased region" description="Polar residues" evidence="1">
    <location>
        <begin position="1"/>
        <end position="10"/>
    </location>
</feature>
<keyword evidence="3" id="KW-1185">Reference proteome</keyword>
<sequence>MAPNSSSSTDLRNHHLHGGTHSTTSGNASVETDCSAGCTYKDCRSKYLNRCPDLYYLDCNCDKNDCWCYYGNY</sequence>
<protein>
    <submittedName>
        <fullName evidence="2">Uncharacterized protein</fullName>
    </submittedName>
</protein>
<name>A0AAV2DCD1_9ROSI</name>
<accession>A0AAV2DCD1</accession>
<dbReference type="AlphaFoldDB" id="A0AAV2DCD1"/>
<evidence type="ECO:0000313" key="3">
    <source>
        <dbReference type="Proteomes" id="UP001497516"/>
    </source>
</evidence>
<evidence type="ECO:0000313" key="2">
    <source>
        <dbReference type="EMBL" id="CAL1370894.1"/>
    </source>
</evidence>
<reference evidence="2 3" key="1">
    <citation type="submission" date="2024-04" db="EMBL/GenBank/DDBJ databases">
        <authorList>
            <person name="Fracassetti M."/>
        </authorList>
    </citation>
    <scope>NUCLEOTIDE SEQUENCE [LARGE SCALE GENOMIC DNA]</scope>
</reference>
<feature type="region of interest" description="Disordered" evidence="1">
    <location>
        <begin position="1"/>
        <end position="31"/>
    </location>
</feature>